<keyword evidence="3" id="KW-1185">Reference proteome</keyword>
<feature type="region of interest" description="Disordered" evidence="1">
    <location>
        <begin position="1"/>
        <end position="20"/>
    </location>
</feature>
<evidence type="ECO:0008006" key="4">
    <source>
        <dbReference type="Google" id="ProtNLM"/>
    </source>
</evidence>
<comment type="caution">
    <text evidence="2">The sequence shown here is derived from an EMBL/GenBank/DDBJ whole genome shotgun (WGS) entry which is preliminary data.</text>
</comment>
<feature type="compositionally biased region" description="Polar residues" evidence="1">
    <location>
        <begin position="317"/>
        <end position="326"/>
    </location>
</feature>
<evidence type="ECO:0000313" key="2">
    <source>
        <dbReference type="EMBL" id="KAK9750842.1"/>
    </source>
</evidence>
<feature type="compositionally biased region" description="Gly residues" evidence="1">
    <location>
        <begin position="381"/>
        <end position="402"/>
    </location>
</feature>
<gene>
    <name evidence="2" type="ORF">RND81_02G225900</name>
</gene>
<evidence type="ECO:0000313" key="3">
    <source>
        <dbReference type="Proteomes" id="UP001443914"/>
    </source>
</evidence>
<feature type="compositionally biased region" description="Low complexity" evidence="1">
    <location>
        <begin position="1"/>
        <end position="19"/>
    </location>
</feature>
<name>A0AAW1MY32_SAPOF</name>
<feature type="region of interest" description="Disordered" evidence="1">
    <location>
        <begin position="315"/>
        <end position="466"/>
    </location>
</feature>
<dbReference type="AlphaFoldDB" id="A0AAW1MY32"/>
<dbReference type="Proteomes" id="UP001443914">
    <property type="component" value="Unassembled WGS sequence"/>
</dbReference>
<feature type="compositionally biased region" description="Low complexity" evidence="1">
    <location>
        <begin position="344"/>
        <end position="361"/>
    </location>
</feature>
<reference evidence="2" key="1">
    <citation type="submission" date="2024-03" db="EMBL/GenBank/DDBJ databases">
        <title>WGS assembly of Saponaria officinalis var. Norfolk2.</title>
        <authorList>
            <person name="Jenkins J."/>
            <person name="Shu S."/>
            <person name="Grimwood J."/>
            <person name="Barry K."/>
            <person name="Goodstein D."/>
            <person name="Schmutz J."/>
            <person name="Leebens-Mack J."/>
            <person name="Osbourn A."/>
        </authorList>
    </citation>
    <scope>NUCLEOTIDE SEQUENCE [LARGE SCALE GENOMIC DNA]</scope>
    <source>
        <strain evidence="2">JIC</strain>
    </source>
</reference>
<organism evidence="2 3">
    <name type="scientific">Saponaria officinalis</name>
    <name type="common">Common soapwort</name>
    <name type="synonym">Lychnis saponaria</name>
    <dbReference type="NCBI Taxonomy" id="3572"/>
    <lineage>
        <taxon>Eukaryota</taxon>
        <taxon>Viridiplantae</taxon>
        <taxon>Streptophyta</taxon>
        <taxon>Embryophyta</taxon>
        <taxon>Tracheophyta</taxon>
        <taxon>Spermatophyta</taxon>
        <taxon>Magnoliopsida</taxon>
        <taxon>eudicotyledons</taxon>
        <taxon>Gunneridae</taxon>
        <taxon>Pentapetalae</taxon>
        <taxon>Caryophyllales</taxon>
        <taxon>Caryophyllaceae</taxon>
        <taxon>Caryophylleae</taxon>
        <taxon>Saponaria</taxon>
    </lineage>
</organism>
<dbReference type="PANTHER" id="PTHR37736">
    <property type="entry name" value="GLYCINE-RICH PROTEIN"/>
    <property type="match status" value="1"/>
</dbReference>
<feature type="compositionally biased region" description="Gly residues" evidence="1">
    <location>
        <begin position="432"/>
        <end position="446"/>
    </location>
</feature>
<sequence length="466" mass="50788">MAATPPSTDQTTATSTTSDGPVLSVITKRLRALRKKLNRIHQMEDSLSHGKTLNSEQLDVLRSKPAVVTLIDELEKLRAPLSAAVEEELSLALATTHEPRESSKTVEEIDNDVVIGNETSDCNNDDRSGNVVEDLVKLMYFGSLFDVKPQSDFTSLMLTRTHERGCCLTYDYVTDDATDLLGERDLDLISALQGLMIARPVNSSLSHRNALELCVEHAKRWLANANQPIDSLSDVTYAALREKLNKIMSSDYFTATPEMKGPGEVAAAAAVGNFGLFQVPTHESMVNVEVPVQVEESHEQYPETEENTASYEEYGTTADQSASIQVSHKDELASENPPEVVSAQTDQEQSQSQSQIAEGEQGFTNVDFKDQQYIHRRGYRGGRGGGRRGGYPNGRGGRGTGRSDGPYQNGRDQYSDNYYPRNNYYNRRGGRGRTGGSGGRGGGGGYYNNSSGAQGNHSQANVGVAS</sequence>
<proteinExistence type="predicted"/>
<feature type="compositionally biased region" description="Low complexity" evidence="1">
    <location>
        <begin position="417"/>
        <end position="427"/>
    </location>
</feature>
<feature type="compositionally biased region" description="Polar residues" evidence="1">
    <location>
        <begin position="453"/>
        <end position="466"/>
    </location>
</feature>
<protein>
    <recommendedName>
        <fullName evidence="4">Glycine-rich protein</fullName>
    </recommendedName>
</protein>
<dbReference type="EMBL" id="JBDFQZ010000002">
    <property type="protein sequence ID" value="KAK9750842.1"/>
    <property type="molecule type" value="Genomic_DNA"/>
</dbReference>
<evidence type="ECO:0000256" key="1">
    <source>
        <dbReference type="SAM" id="MobiDB-lite"/>
    </source>
</evidence>
<accession>A0AAW1MY32</accession>
<dbReference type="PANTHER" id="PTHR37736:SF1">
    <property type="entry name" value="GLYCINE-RICH PROTEIN"/>
    <property type="match status" value="1"/>
</dbReference>